<feature type="transmembrane region" description="Helical" evidence="3">
    <location>
        <begin position="369"/>
        <end position="389"/>
    </location>
</feature>
<name>A0A813L050_POLGL</name>
<feature type="transmembrane region" description="Helical" evidence="3">
    <location>
        <begin position="270"/>
        <end position="293"/>
    </location>
</feature>
<dbReference type="InterPro" id="IPR051210">
    <property type="entry name" value="Ub_ligase/GEF_domain"/>
</dbReference>
<dbReference type="PANTHER" id="PTHR22870">
    <property type="entry name" value="REGULATOR OF CHROMOSOME CONDENSATION"/>
    <property type="match status" value="1"/>
</dbReference>
<dbReference type="Proteomes" id="UP000626109">
    <property type="component" value="Unassembled WGS sequence"/>
</dbReference>
<keyword evidence="3" id="KW-0812">Transmembrane</keyword>
<feature type="compositionally biased region" description="Polar residues" evidence="2">
    <location>
        <begin position="81"/>
        <end position="96"/>
    </location>
</feature>
<feature type="region of interest" description="Disordered" evidence="2">
    <location>
        <begin position="469"/>
        <end position="499"/>
    </location>
</feature>
<keyword evidence="3" id="KW-0472">Membrane</keyword>
<accession>A0A813L050</accession>
<dbReference type="AlphaFoldDB" id="A0A813L050"/>
<evidence type="ECO:0000256" key="2">
    <source>
        <dbReference type="SAM" id="MobiDB-lite"/>
    </source>
</evidence>
<evidence type="ECO:0000256" key="3">
    <source>
        <dbReference type="SAM" id="Phobius"/>
    </source>
</evidence>
<feature type="region of interest" description="Disordered" evidence="2">
    <location>
        <begin position="1"/>
        <end position="34"/>
    </location>
</feature>
<dbReference type="SUPFAM" id="SSF50985">
    <property type="entry name" value="RCC1/BLIP-II"/>
    <property type="match status" value="1"/>
</dbReference>
<proteinExistence type="predicted"/>
<feature type="compositionally biased region" description="Acidic residues" evidence="2">
    <location>
        <begin position="485"/>
        <end position="499"/>
    </location>
</feature>
<keyword evidence="1" id="KW-0677">Repeat</keyword>
<protein>
    <submittedName>
        <fullName evidence="4">Uncharacterized protein</fullName>
    </submittedName>
</protein>
<dbReference type="Gene3D" id="2.130.10.30">
    <property type="entry name" value="Regulator of chromosome condensation 1/beta-lactamase-inhibitor protein II"/>
    <property type="match status" value="3"/>
</dbReference>
<keyword evidence="3" id="KW-1133">Transmembrane helix</keyword>
<organism evidence="4 5">
    <name type="scientific">Polarella glacialis</name>
    <name type="common">Dinoflagellate</name>
    <dbReference type="NCBI Taxonomy" id="89957"/>
    <lineage>
        <taxon>Eukaryota</taxon>
        <taxon>Sar</taxon>
        <taxon>Alveolata</taxon>
        <taxon>Dinophyceae</taxon>
        <taxon>Suessiales</taxon>
        <taxon>Suessiaceae</taxon>
        <taxon>Polarella</taxon>
    </lineage>
</organism>
<dbReference type="PANTHER" id="PTHR22870:SF446">
    <property type="entry name" value="REGULATOR OF CHROMOSOME CONDENSATION DOMAIN-CONTAINING PROTEIN"/>
    <property type="match status" value="1"/>
</dbReference>
<evidence type="ECO:0000313" key="5">
    <source>
        <dbReference type="Proteomes" id="UP000626109"/>
    </source>
</evidence>
<comment type="caution">
    <text evidence="4">The sequence shown here is derived from an EMBL/GenBank/DDBJ whole genome shotgun (WGS) entry which is preliminary data.</text>
</comment>
<evidence type="ECO:0000313" key="4">
    <source>
        <dbReference type="EMBL" id="CAE8716194.1"/>
    </source>
</evidence>
<feature type="non-terminal residue" evidence="4">
    <location>
        <position position="946"/>
    </location>
</feature>
<gene>
    <name evidence="4" type="ORF">PGLA2088_LOCUS38953</name>
</gene>
<dbReference type="InterPro" id="IPR009091">
    <property type="entry name" value="RCC1/BLIP-II"/>
</dbReference>
<reference evidence="4" key="1">
    <citation type="submission" date="2021-02" db="EMBL/GenBank/DDBJ databases">
        <authorList>
            <person name="Dougan E. K."/>
            <person name="Rhodes N."/>
            <person name="Thang M."/>
            <person name="Chan C."/>
        </authorList>
    </citation>
    <scope>NUCLEOTIDE SEQUENCE</scope>
</reference>
<dbReference type="EMBL" id="CAJNNW010032922">
    <property type="protein sequence ID" value="CAE8716194.1"/>
    <property type="molecule type" value="Genomic_DNA"/>
</dbReference>
<evidence type="ECO:0000256" key="1">
    <source>
        <dbReference type="ARBA" id="ARBA00022737"/>
    </source>
</evidence>
<feature type="region of interest" description="Disordered" evidence="2">
    <location>
        <begin position="78"/>
        <end position="98"/>
    </location>
</feature>
<sequence>LVGEEEAGSGGGQQGLLPSGRSGPPGGGRSSRAAKLAHCDVQKLRLIVQPLDLRIDTTVVCELADWALSLAEKFESLTKAADSNQPQTSSRRSSAGSVLDVLEGCPDDPLLGEPRCVREPRAEDFKGQTPLFIRQLELRKICCVISMNFSGSGADQEHLERNEQLSAMHHLVRLCLPLDVHQARLVLGRSAWGWRGAGLRHIHLRDQFLPEGPEELARSLADTCVKAVLQQVPKLMGSQLLFGNPLHLGQELLLAGCLAVRGCSSCRPQVVFSALLLGVAALLASIGGVLLIVSRVLCNFSVGSVPEALRREPSGPVEALVQALWYGVPWHCSKVAMQCRAYRRGRHERRRKRSERGFRCFRCLRSVGTVLKTFLAPLSAVLLTVAKLFQVLQLSARLCARWASPKYVTAAGPPTPLRACPQTFGSGGFPAQFSRAAAPVLASLRPALWALPRGADWLVRELPHAPRRQRSGLQGQLRRQADEQNGFDDEDEDPELTEEEDEAGLCFFATLDSSCSCSGRGEKLRETWHAQGPFSAANGDVVTWGRDAFGGNSSAVAGLLREGVVQVSGTCSAFAAIKANGSVVTWGNARHGGDSLVVAPLLTEGVVQVCGIHHAFAAIKANGSVVTWGRADYGGDSSAVALLLAEGVVQVCKTPGAFAAIKANGSVVTWGDAEDGGDSTAVALLLTEGVVQVCGNTGAFAAIKENGSVVTWGRAEDGGDSSAVALLLTEGVVQVCGKPGAFAAIKENGSVVTWGDADYGGNSSAVALLLTEGVVQVCGNTGAFAAIKENGSVVTWGDAGHGGNSSAVALLLTEGVVQVCGTKMAFAAIKANGSVVTWGRADYGGDSSAVALLLTEGVFQVCGNQLAFAAIKANGSVVTWGRDAFGGNSTAVAGLLTEGVVQVCGTIGAFAAIKANGSVVTWGDGDLGGNSPAVAALLREGVVQVC</sequence>